<gene>
    <name evidence="2" type="ORF">BCR32DRAFT_285691</name>
</gene>
<accession>A0A1Y1WH80</accession>
<evidence type="ECO:0000256" key="1">
    <source>
        <dbReference type="SAM" id="Coils"/>
    </source>
</evidence>
<feature type="coiled-coil region" evidence="1">
    <location>
        <begin position="31"/>
        <end position="65"/>
    </location>
</feature>
<feature type="non-terminal residue" evidence="2">
    <location>
        <position position="79"/>
    </location>
</feature>
<reference evidence="2 3" key="1">
    <citation type="submission" date="2016-08" db="EMBL/GenBank/DDBJ databases">
        <title>A Parts List for Fungal Cellulosomes Revealed by Comparative Genomics.</title>
        <authorList>
            <consortium name="DOE Joint Genome Institute"/>
            <person name="Haitjema C.H."/>
            <person name="Gilmore S.P."/>
            <person name="Henske J.K."/>
            <person name="Solomon K.V."/>
            <person name="De Groot R."/>
            <person name="Kuo A."/>
            <person name="Mondo S.J."/>
            <person name="Salamov A.A."/>
            <person name="Labutti K."/>
            <person name="Zhao Z."/>
            <person name="Chiniquy J."/>
            <person name="Barry K."/>
            <person name="Brewer H.M."/>
            <person name="Purvine S.O."/>
            <person name="Wright A.T."/>
            <person name="Boxma B."/>
            <person name="Van Alen T."/>
            <person name="Hackstein J.H."/>
            <person name="Baker S.E."/>
            <person name="Grigoriev I.V."/>
            <person name="O'Malley M.A."/>
        </authorList>
    </citation>
    <scope>NUCLEOTIDE SEQUENCE [LARGE SCALE GENOMIC DNA]</scope>
    <source>
        <strain evidence="2 3">S4</strain>
    </source>
</reference>
<comment type="caution">
    <text evidence="2">The sequence shown here is derived from an EMBL/GenBank/DDBJ whole genome shotgun (WGS) entry which is preliminary data.</text>
</comment>
<dbReference type="EMBL" id="MCFG01000392">
    <property type="protein sequence ID" value="ORX72586.1"/>
    <property type="molecule type" value="Genomic_DNA"/>
</dbReference>
<protein>
    <submittedName>
        <fullName evidence="2">Uncharacterized protein</fullName>
    </submittedName>
</protein>
<name>A0A1Y1WH80_9FUNG</name>
<reference evidence="2 3" key="2">
    <citation type="submission" date="2016-08" db="EMBL/GenBank/DDBJ databases">
        <title>Pervasive Adenine N6-methylation of Active Genes in Fungi.</title>
        <authorList>
            <consortium name="DOE Joint Genome Institute"/>
            <person name="Mondo S.J."/>
            <person name="Dannebaum R.O."/>
            <person name="Kuo R.C."/>
            <person name="Labutti K."/>
            <person name="Haridas S."/>
            <person name="Kuo A."/>
            <person name="Salamov A."/>
            <person name="Ahrendt S.R."/>
            <person name="Lipzen A."/>
            <person name="Sullivan W."/>
            <person name="Andreopoulos W.B."/>
            <person name="Clum A."/>
            <person name="Lindquist E."/>
            <person name="Daum C."/>
            <person name="Ramamoorthy G.K."/>
            <person name="Gryganskyi A."/>
            <person name="Culley D."/>
            <person name="Magnuson J.K."/>
            <person name="James T.Y."/>
            <person name="O'Malley M.A."/>
            <person name="Stajich J.E."/>
            <person name="Spatafora J.W."/>
            <person name="Visel A."/>
            <person name="Grigoriev I.V."/>
        </authorList>
    </citation>
    <scope>NUCLEOTIDE SEQUENCE [LARGE SCALE GENOMIC DNA]</scope>
    <source>
        <strain evidence="2 3">S4</strain>
    </source>
</reference>
<proteinExistence type="predicted"/>
<keyword evidence="1" id="KW-0175">Coiled coil</keyword>
<evidence type="ECO:0000313" key="3">
    <source>
        <dbReference type="Proteomes" id="UP000193944"/>
    </source>
</evidence>
<keyword evidence="3" id="KW-1185">Reference proteome</keyword>
<organism evidence="2 3">
    <name type="scientific">Anaeromyces robustus</name>
    <dbReference type="NCBI Taxonomy" id="1754192"/>
    <lineage>
        <taxon>Eukaryota</taxon>
        <taxon>Fungi</taxon>
        <taxon>Fungi incertae sedis</taxon>
        <taxon>Chytridiomycota</taxon>
        <taxon>Chytridiomycota incertae sedis</taxon>
        <taxon>Neocallimastigomycetes</taxon>
        <taxon>Neocallimastigales</taxon>
        <taxon>Neocallimastigaceae</taxon>
        <taxon>Anaeromyces</taxon>
    </lineage>
</organism>
<evidence type="ECO:0000313" key="2">
    <source>
        <dbReference type="EMBL" id="ORX72586.1"/>
    </source>
</evidence>
<sequence length="79" mass="9466">MDYKRKPLTSYNQIPQQIIKKRDNFVKNNIFSDYNNKVENKLNEIKNENNKINMIQNEMVNNDEDKDSRIIAYNCQPPS</sequence>
<dbReference type="Proteomes" id="UP000193944">
    <property type="component" value="Unassembled WGS sequence"/>
</dbReference>
<dbReference type="AlphaFoldDB" id="A0A1Y1WH80"/>